<dbReference type="Proteomes" id="UP001244207">
    <property type="component" value="Unassembled WGS sequence"/>
</dbReference>
<proteinExistence type="predicted"/>
<dbReference type="RefSeq" id="XP_060367836.1">
    <property type="nucleotide sequence ID" value="XM_060507695.1"/>
</dbReference>
<feature type="signal peptide" evidence="1">
    <location>
        <begin position="1"/>
        <end position="19"/>
    </location>
</feature>
<organism evidence="2 3">
    <name type="scientific">Glomerella acutata</name>
    <name type="common">Colletotrichum acutatum</name>
    <dbReference type="NCBI Taxonomy" id="27357"/>
    <lineage>
        <taxon>Eukaryota</taxon>
        <taxon>Fungi</taxon>
        <taxon>Dikarya</taxon>
        <taxon>Ascomycota</taxon>
        <taxon>Pezizomycotina</taxon>
        <taxon>Sordariomycetes</taxon>
        <taxon>Hypocreomycetidae</taxon>
        <taxon>Glomerellales</taxon>
        <taxon>Glomerellaceae</taxon>
        <taxon>Colletotrichum</taxon>
        <taxon>Colletotrichum acutatum species complex</taxon>
    </lineage>
</organism>
<keyword evidence="1" id="KW-0732">Signal</keyword>
<dbReference type="AlphaFoldDB" id="A0AAD8UUY8"/>
<feature type="chain" id="PRO_5042135494" description="Secreted protein" evidence="1">
    <location>
        <begin position="20"/>
        <end position="226"/>
    </location>
</feature>
<evidence type="ECO:0008006" key="4">
    <source>
        <dbReference type="Google" id="ProtNLM"/>
    </source>
</evidence>
<name>A0AAD8UUY8_GLOAC</name>
<reference evidence="2" key="1">
    <citation type="submission" date="2021-12" db="EMBL/GenBank/DDBJ databases">
        <title>Comparative genomics, transcriptomics and evolutionary studies reveal genomic signatures of adaptation to plant cell wall in hemibiotrophic fungi.</title>
        <authorList>
            <consortium name="DOE Joint Genome Institute"/>
            <person name="Baroncelli R."/>
            <person name="Diaz J.F."/>
            <person name="Benocci T."/>
            <person name="Peng M."/>
            <person name="Battaglia E."/>
            <person name="Haridas S."/>
            <person name="Andreopoulos W."/>
            <person name="Labutti K."/>
            <person name="Pangilinan J."/>
            <person name="Floch G.L."/>
            <person name="Makela M.R."/>
            <person name="Henrissat B."/>
            <person name="Grigoriev I.V."/>
            <person name="Crouch J.A."/>
            <person name="De Vries R.P."/>
            <person name="Sukno S.A."/>
            <person name="Thon M.R."/>
        </authorList>
    </citation>
    <scope>NUCLEOTIDE SEQUENCE</scope>
    <source>
        <strain evidence="2">CBS 112980</strain>
    </source>
</reference>
<keyword evidence="3" id="KW-1185">Reference proteome</keyword>
<accession>A0AAD8UUY8</accession>
<evidence type="ECO:0000313" key="3">
    <source>
        <dbReference type="Proteomes" id="UP001244207"/>
    </source>
</evidence>
<protein>
    <recommendedName>
        <fullName evidence="4">Secreted protein</fullName>
    </recommendedName>
</protein>
<evidence type="ECO:0000256" key="1">
    <source>
        <dbReference type="SAM" id="SignalP"/>
    </source>
</evidence>
<gene>
    <name evidence="2" type="ORF">BDZ83DRAFT_612041</name>
</gene>
<evidence type="ECO:0000313" key="2">
    <source>
        <dbReference type="EMBL" id="KAK1727781.1"/>
    </source>
</evidence>
<comment type="caution">
    <text evidence="2">The sequence shown here is derived from an EMBL/GenBank/DDBJ whole genome shotgun (WGS) entry which is preliminary data.</text>
</comment>
<dbReference type="EMBL" id="JAHMHS010000022">
    <property type="protein sequence ID" value="KAK1727781.1"/>
    <property type="molecule type" value="Genomic_DNA"/>
</dbReference>
<dbReference type="GeneID" id="85391594"/>
<sequence>MQFFKIFICNVLCLYLALAGVIDDGSTRSITSDTEDRELKRTVPEPAVTKPNSDEMLLLDSINAGRATFEKLLVESGERQESISNSPRDVESQTTDVEIREATLNLTGRANLAAMSDSFAYCVACVWAWKAATDSMNLGQAKQFHKCFWLECFAGSHACASHLMEWARIIGGGPDDFPTDAQFTQAWQQLWRPIHILNRASVWLSEICNVTMQRTVEVALAILDGS</sequence>